<dbReference type="InterPro" id="IPR039426">
    <property type="entry name" value="TonB-dep_rcpt-like"/>
</dbReference>
<dbReference type="InterPro" id="IPR036942">
    <property type="entry name" value="Beta-barrel_TonB_sf"/>
</dbReference>
<evidence type="ECO:0000259" key="13">
    <source>
        <dbReference type="PROSITE" id="PS50850"/>
    </source>
</evidence>
<feature type="transmembrane region" description="Helical" evidence="12">
    <location>
        <begin position="715"/>
        <end position="738"/>
    </location>
</feature>
<keyword evidence="5 12" id="KW-1133">Transmembrane helix</keyword>
<feature type="transmembrane region" description="Helical" evidence="12">
    <location>
        <begin position="1093"/>
        <end position="1113"/>
    </location>
</feature>
<gene>
    <name evidence="14" type="ORF">SPIL2461_LOCUS8</name>
</gene>
<keyword evidence="6" id="KW-0408">Iron</keyword>
<feature type="transmembrane region" description="Helical" evidence="12">
    <location>
        <begin position="996"/>
        <end position="1015"/>
    </location>
</feature>
<evidence type="ECO:0000256" key="4">
    <source>
        <dbReference type="ARBA" id="ARBA00022692"/>
    </source>
</evidence>
<feature type="domain" description="Major facilitator superfamily (MFS) profile" evidence="13">
    <location>
        <begin position="716"/>
        <end position="1119"/>
    </location>
</feature>
<evidence type="ECO:0000256" key="2">
    <source>
        <dbReference type="ARBA" id="ARBA00022448"/>
    </source>
</evidence>
<keyword evidence="8" id="KW-0798">TonB box</keyword>
<comment type="caution">
    <text evidence="14">The sequence shown here is derived from an EMBL/GenBank/DDBJ whole genome shotgun (WGS) entry which is preliminary data.</text>
</comment>
<keyword evidence="2" id="KW-0813">Transport</keyword>
<dbReference type="Pfam" id="PF07715">
    <property type="entry name" value="Plug"/>
    <property type="match status" value="1"/>
</dbReference>
<dbReference type="OrthoDB" id="3639251at2759"/>
<feature type="transmembrane region" description="Helical" evidence="12">
    <location>
        <begin position="839"/>
        <end position="860"/>
    </location>
</feature>
<feature type="transmembrane region" description="Helical" evidence="12">
    <location>
        <begin position="750"/>
        <end position="769"/>
    </location>
</feature>
<comment type="similarity">
    <text evidence="11">Belongs to the major facilitator superfamily. Spinster (TC 2.A.1.49) family.</text>
</comment>
<name>A0A812IM94_SYMPI</name>
<evidence type="ECO:0000256" key="12">
    <source>
        <dbReference type="SAM" id="Phobius"/>
    </source>
</evidence>
<dbReference type="CDD" id="cd17328">
    <property type="entry name" value="MFS_spinster_like"/>
    <property type="match status" value="1"/>
</dbReference>
<protein>
    <recommendedName>
        <fullName evidence="13">Major facilitator superfamily (MFS) profile domain-containing protein</fullName>
    </recommendedName>
</protein>
<evidence type="ECO:0000256" key="6">
    <source>
        <dbReference type="ARBA" id="ARBA00023004"/>
    </source>
</evidence>
<dbReference type="Gene3D" id="2.40.170.20">
    <property type="entry name" value="TonB-dependent receptor, beta-barrel domain"/>
    <property type="match status" value="2"/>
</dbReference>
<feature type="transmembrane region" description="Helical" evidence="12">
    <location>
        <begin position="964"/>
        <end position="984"/>
    </location>
</feature>
<evidence type="ECO:0000256" key="8">
    <source>
        <dbReference type="ARBA" id="ARBA00023077"/>
    </source>
</evidence>
<keyword evidence="7" id="KW-0406">Ion transport</keyword>
<evidence type="ECO:0000256" key="3">
    <source>
        <dbReference type="ARBA" id="ARBA00022496"/>
    </source>
</evidence>
<evidence type="ECO:0000313" key="15">
    <source>
        <dbReference type="Proteomes" id="UP000649617"/>
    </source>
</evidence>
<dbReference type="Pfam" id="PF07690">
    <property type="entry name" value="MFS_1"/>
    <property type="match status" value="1"/>
</dbReference>
<dbReference type="InterPro" id="IPR012910">
    <property type="entry name" value="Plug_dom"/>
</dbReference>
<dbReference type="InterPro" id="IPR020846">
    <property type="entry name" value="MFS_dom"/>
</dbReference>
<evidence type="ECO:0000256" key="11">
    <source>
        <dbReference type="ARBA" id="ARBA00024338"/>
    </source>
</evidence>
<dbReference type="PANTHER" id="PTHR32552:SF81">
    <property type="entry name" value="TONB-DEPENDENT OUTER MEMBRANE RECEPTOR"/>
    <property type="match status" value="1"/>
</dbReference>
<evidence type="ECO:0000313" key="14">
    <source>
        <dbReference type="EMBL" id="CAE7148596.1"/>
    </source>
</evidence>
<dbReference type="AlphaFoldDB" id="A0A812IM94"/>
<feature type="transmembrane region" description="Helical" evidence="12">
    <location>
        <begin position="872"/>
        <end position="891"/>
    </location>
</feature>
<feature type="transmembrane region" description="Helical" evidence="12">
    <location>
        <begin position="789"/>
        <end position="810"/>
    </location>
</feature>
<dbReference type="PROSITE" id="PS50850">
    <property type="entry name" value="MFS"/>
    <property type="match status" value="1"/>
</dbReference>
<accession>A0A812IM94</accession>
<keyword evidence="9 12" id="KW-0472">Membrane</keyword>
<dbReference type="PANTHER" id="PTHR32552">
    <property type="entry name" value="FERRICHROME IRON RECEPTOR-RELATED"/>
    <property type="match status" value="1"/>
</dbReference>
<sequence>MEEVVVTAQKREENMQDVGIAVSAFSGDQIRELGMNQGYQVADQVPNFNFNATGGATSPVAYFNIRGVQIVDFSLANDPSVGVYRDEVYQPAQGASLAQLFDVERVEVLRGPQGTLFGRNITGGLLHTISRSPTEETTGYVSASYGEFDKSIVEGAIGGSLTDTVRARVAVQTLNQDGWQTDQITGQDDFGEAESWAARAIVEVDLSDQLLGTFAIHGSDADSTTPQRGFFGNLDPLTGDRCIPQRIYNSECVNAAGFRDPSPSPEEVYTDVTRESFSKASGASAKFEYSTDWADFVSVTGYEKYEGQHGGQVSPPGNLALGFIFHTEVDSLSQEFRATGDTMGGGTWVAGVYYYEDEKDSDSATMVNANPYYPLVRRTSTETWATFMQLEQPLSETVSIVVGGRYTDETRSLDFITETNPSNPAFGPIDLTPLGDDDEIESGEFTGKFGLEWRPNDALMLYGNFSRGYKSGGFNPERDLSRVGPVDPETLNAWEMGWKSEMAGGRVRFNGAVFLYDFMGYQSLVTRTSEENDVVVVETRFINSGNADIYGAELELTALLSDNLYASLGVGLLDTQLNSDDSVTVDGTPIDGNELPNSPKMSLNGVLRYSIPTDAGEFAVQGDFRWQDDIYHNVDNHPFEIQESYAIFNVRAFWRSPDQKWNAEAFIENVGDEEYALQSLYSTALASSNRSHRHHMQSATSEATEKLSTPWYRNYVLGVLFLGSIVNFVDRTILSILLEPIKLELQLTDTQLGLLGGLAFAIFYATLGIPVASLADRWSRVKVLSISMIIWSAMTVLCGMANSFASLLLARIGVGVGEAGASPPSHSLISDYFPLEKRATALAIFSLGIPVGSMIGNFVGGWGAEAFGWRTTFMMVGLPGVVIALLILATLREPPRGMTDKVATNQDMPPPPMLETLQFLWSKPSFRHLALAAGLHAFVSYGYGVWNAPFLIRSHELTLPEVGGWLGIIAGVGVIGTFSGGFLGDKLSKWRDDSRWYLFVSGISTLVMVPFQFVVFLHSELWAVISSMFIASIMGGMFLGPSFAISHALVAPRMRAVASATLLFVINIIGMGLGPYFVGFLSDLLTPAFGIDSLRYALCIALTANIWSSAHYFMGARTLRKDLEVAHTSSPDAPLSTAPGFFGSESDSFELESTGIFGEIYWDINDPLKLTFGLRYAEDEKFGADRQEVLACQCLLTWPAIPLLF</sequence>
<dbReference type="GO" id="GO:0006826">
    <property type="term" value="P:iron ion transport"/>
    <property type="evidence" value="ECO:0007669"/>
    <property type="project" value="UniProtKB-KW"/>
</dbReference>
<dbReference type="InterPro" id="IPR000531">
    <property type="entry name" value="Beta-barrel_TonB"/>
</dbReference>
<evidence type="ECO:0000256" key="10">
    <source>
        <dbReference type="ARBA" id="ARBA00023237"/>
    </source>
</evidence>
<feature type="transmembrane region" description="Helical" evidence="12">
    <location>
        <begin position="1057"/>
        <end position="1081"/>
    </location>
</feature>
<feature type="transmembrane region" description="Helical" evidence="12">
    <location>
        <begin position="929"/>
        <end position="952"/>
    </location>
</feature>
<comment type="subcellular location">
    <subcellularLocation>
        <location evidence="1">Cell outer membrane</location>
        <topology evidence="1">Multi-pass membrane protein</topology>
    </subcellularLocation>
</comment>
<dbReference type="SUPFAM" id="SSF103473">
    <property type="entry name" value="MFS general substrate transporter"/>
    <property type="match status" value="1"/>
</dbReference>
<feature type="transmembrane region" description="Helical" evidence="12">
    <location>
        <begin position="1021"/>
        <end position="1045"/>
    </location>
</feature>
<dbReference type="InterPro" id="IPR044770">
    <property type="entry name" value="MFS_spinster-like"/>
</dbReference>
<dbReference type="InterPro" id="IPR011701">
    <property type="entry name" value="MFS"/>
</dbReference>
<evidence type="ECO:0000256" key="5">
    <source>
        <dbReference type="ARBA" id="ARBA00022989"/>
    </source>
</evidence>
<evidence type="ECO:0000256" key="1">
    <source>
        <dbReference type="ARBA" id="ARBA00004571"/>
    </source>
</evidence>
<keyword evidence="10" id="KW-0998">Cell outer membrane</keyword>
<keyword evidence="3" id="KW-0410">Iron transport</keyword>
<reference evidence="14" key="1">
    <citation type="submission" date="2021-02" db="EMBL/GenBank/DDBJ databases">
        <authorList>
            <person name="Dougan E. K."/>
            <person name="Rhodes N."/>
            <person name="Thang M."/>
            <person name="Chan C."/>
        </authorList>
    </citation>
    <scope>NUCLEOTIDE SEQUENCE</scope>
</reference>
<dbReference type="PROSITE" id="PS52016">
    <property type="entry name" value="TONB_DEPENDENT_REC_3"/>
    <property type="match status" value="1"/>
</dbReference>
<keyword evidence="15" id="KW-1185">Reference proteome</keyword>
<dbReference type="GO" id="GO:0022857">
    <property type="term" value="F:transmembrane transporter activity"/>
    <property type="evidence" value="ECO:0007669"/>
    <property type="project" value="InterPro"/>
</dbReference>
<dbReference type="EMBL" id="CAJNIZ010000001">
    <property type="protein sequence ID" value="CAE7148596.1"/>
    <property type="molecule type" value="Genomic_DNA"/>
</dbReference>
<dbReference type="SUPFAM" id="SSF56935">
    <property type="entry name" value="Porins"/>
    <property type="match status" value="1"/>
</dbReference>
<proteinExistence type="inferred from homology"/>
<organism evidence="14 15">
    <name type="scientific">Symbiodinium pilosum</name>
    <name type="common">Dinoflagellate</name>
    <dbReference type="NCBI Taxonomy" id="2952"/>
    <lineage>
        <taxon>Eukaryota</taxon>
        <taxon>Sar</taxon>
        <taxon>Alveolata</taxon>
        <taxon>Dinophyceae</taxon>
        <taxon>Suessiales</taxon>
        <taxon>Symbiodiniaceae</taxon>
        <taxon>Symbiodinium</taxon>
    </lineage>
</organism>
<evidence type="ECO:0000256" key="7">
    <source>
        <dbReference type="ARBA" id="ARBA00023065"/>
    </source>
</evidence>
<dbReference type="Gene3D" id="1.20.1250.20">
    <property type="entry name" value="MFS general substrate transporter like domains"/>
    <property type="match status" value="1"/>
</dbReference>
<keyword evidence="4 12" id="KW-0812">Transmembrane</keyword>
<evidence type="ECO:0000256" key="9">
    <source>
        <dbReference type="ARBA" id="ARBA00023136"/>
    </source>
</evidence>
<dbReference type="Proteomes" id="UP000649617">
    <property type="component" value="Unassembled WGS sequence"/>
</dbReference>
<dbReference type="InterPro" id="IPR036259">
    <property type="entry name" value="MFS_trans_sf"/>
</dbReference>
<dbReference type="Pfam" id="PF00593">
    <property type="entry name" value="TonB_dep_Rec_b-barrel"/>
    <property type="match status" value="1"/>
</dbReference>